<proteinExistence type="predicted"/>
<sequence length="292" mass="33477">MKEWMQKVLGPYVRRQIKELGLSDDQKSVLYIDFYPVHTGKEFWVFVHENFPHVIIIFVPANCTPVLQPADVGLQRVYKHHIKQSYLAWMVQAHQQQIAEGFTAEKVKFTTLLPELRKAWEKCEIPADYKACREGYHLGKDCLTSKQSKADCRRYMKEHPELRTEIEDKIGEVLDLDIADLAAAEATEALEAARFDEEDVFTTDSHSDHLEVPLPAIIHDAFCTSDEELTDLSLATPHRYCVEGKDVVADGGSQVLRAGSQTENIWGYDSEGRLLTEDLFFDQYINLPEEEE</sequence>
<dbReference type="EMBL" id="CAVNYO010000169">
    <property type="protein sequence ID" value="CAK5270819.1"/>
    <property type="molecule type" value="Genomic_DNA"/>
</dbReference>
<comment type="caution">
    <text evidence="2">The sequence shown here is derived from an EMBL/GenBank/DDBJ whole genome shotgun (WGS) entry which is preliminary data.</text>
</comment>
<dbReference type="AlphaFoldDB" id="A0AAD2JZV3"/>
<dbReference type="Pfam" id="PF03184">
    <property type="entry name" value="DDE_1"/>
    <property type="match status" value="1"/>
</dbReference>
<dbReference type="InterPro" id="IPR004875">
    <property type="entry name" value="DDE_SF_endonuclease_dom"/>
</dbReference>
<feature type="domain" description="DDE-1" evidence="1">
    <location>
        <begin position="1"/>
        <end position="122"/>
    </location>
</feature>
<evidence type="ECO:0000259" key="1">
    <source>
        <dbReference type="Pfam" id="PF03184"/>
    </source>
</evidence>
<gene>
    <name evidence="2" type="ORF">MYCIT1_LOCUS15548</name>
</gene>
<keyword evidence="3" id="KW-1185">Reference proteome</keyword>
<dbReference type="Proteomes" id="UP001295794">
    <property type="component" value="Unassembled WGS sequence"/>
</dbReference>
<name>A0AAD2JZV3_9AGAR</name>
<reference evidence="2" key="1">
    <citation type="submission" date="2023-11" db="EMBL/GenBank/DDBJ databases">
        <authorList>
            <person name="De Vega J J."/>
            <person name="De Vega J J."/>
        </authorList>
    </citation>
    <scope>NUCLEOTIDE SEQUENCE</scope>
</reference>
<organism evidence="2 3">
    <name type="scientific">Mycena citricolor</name>
    <dbReference type="NCBI Taxonomy" id="2018698"/>
    <lineage>
        <taxon>Eukaryota</taxon>
        <taxon>Fungi</taxon>
        <taxon>Dikarya</taxon>
        <taxon>Basidiomycota</taxon>
        <taxon>Agaricomycotina</taxon>
        <taxon>Agaricomycetes</taxon>
        <taxon>Agaricomycetidae</taxon>
        <taxon>Agaricales</taxon>
        <taxon>Marasmiineae</taxon>
        <taxon>Mycenaceae</taxon>
        <taxon>Mycena</taxon>
    </lineage>
</organism>
<protein>
    <recommendedName>
        <fullName evidence="1">DDE-1 domain-containing protein</fullName>
    </recommendedName>
</protein>
<dbReference type="GO" id="GO:0003676">
    <property type="term" value="F:nucleic acid binding"/>
    <property type="evidence" value="ECO:0007669"/>
    <property type="project" value="InterPro"/>
</dbReference>
<evidence type="ECO:0000313" key="3">
    <source>
        <dbReference type="Proteomes" id="UP001295794"/>
    </source>
</evidence>
<evidence type="ECO:0000313" key="2">
    <source>
        <dbReference type="EMBL" id="CAK5270819.1"/>
    </source>
</evidence>
<accession>A0AAD2JZV3</accession>